<dbReference type="Pfam" id="PF13774">
    <property type="entry name" value="Longin"/>
    <property type="match status" value="1"/>
</dbReference>
<keyword evidence="6 9" id="KW-0472">Membrane</keyword>
<feature type="transmembrane region" description="Helical" evidence="9">
    <location>
        <begin position="195"/>
        <end position="212"/>
    </location>
</feature>
<dbReference type="KEGG" id="aplc:110975477"/>
<dbReference type="Pfam" id="PF25970">
    <property type="entry name" value="SEC22a_C"/>
    <property type="match status" value="1"/>
</dbReference>
<evidence type="ECO:0000256" key="6">
    <source>
        <dbReference type="ARBA" id="ARBA00023136"/>
    </source>
</evidence>
<evidence type="ECO:0000256" key="4">
    <source>
        <dbReference type="ARBA" id="ARBA00022927"/>
    </source>
</evidence>
<dbReference type="GO" id="GO:0006890">
    <property type="term" value="P:retrograde vesicle-mediated transport, Golgi to endoplasmic reticulum"/>
    <property type="evidence" value="ECO:0007669"/>
    <property type="project" value="InterPro"/>
</dbReference>
<comment type="subcellular location">
    <subcellularLocation>
        <location evidence="1">Endoplasmic reticulum membrane</location>
        <topology evidence="1">Single-pass type IV membrane protein</topology>
    </subcellularLocation>
    <subcellularLocation>
        <location evidence="8">Golgi apparatus</location>
        <location evidence="8">cis-Golgi network membrane</location>
    </subcellularLocation>
    <subcellularLocation>
        <location evidence="2">Melanosome</location>
    </subcellularLocation>
</comment>
<protein>
    <submittedName>
        <fullName evidence="12 13">Vesicle-trafficking protein SEC22a-like</fullName>
    </submittedName>
</protein>
<comment type="similarity">
    <text evidence="3">Belongs to the synaptobrevin family.</text>
</comment>
<keyword evidence="11" id="KW-1185">Reference proteome</keyword>
<dbReference type="GO" id="GO:0006888">
    <property type="term" value="P:endoplasmic reticulum to Golgi vesicle-mediated transport"/>
    <property type="evidence" value="ECO:0007669"/>
    <property type="project" value="InterPro"/>
</dbReference>
<evidence type="ECO:0000256" key="3">
    <source>
        <dbReference type="ARBA" id="ARBA00008025"/>
    </source>
</evidence>
<evidence type="ECO:0000256" key="9">
    <source>
        <dbReference type="SAM" id="Phobius"/>
    </source>
</evidence>
<dbReference type="CDD" id="cd14824">
    <property type="entry name" value="Longin"/>
    <property type="match status" value="1"/>
</dbReference>
<evidence type="ECO:0000256" key="8">
    <source>
        <dbReference type="ARBA" id="ARBA00024188"/>
    </source>
</evidence>
<keyword evidence="9" id="KW-0812">Transmembrane</keyword>
<dbReference type="SMART" id="SM01270">
    <property type="entry name" value="Longin"/>
    <property type="match status" value="1"/>
</dbReference>
<evidence type="ECO:0000256" key="2">
    <source>
        <dbReference type="ARBA" id="ARBA00004223"/>
    </source>
</evidence>
<dbReference type="Gene3D" id="3.30.450.50">
    <property type="entry name" value="Longin domain"/>
    <property type="match status" value="1"/>
</dbReference>
<evidence type="ECO:0000256" key="1">
    <source>
        <dbReference type="ARBA" id="ARBA00004163"/>
    </source>
</evidence>
<keyword evidence="5" id="KW-0175">Coiled coil</keyword>
<evidence type="ECO:0000259" key="10">
    <source>
        <dbReference type="PROSITE" id="PS50859"/>
    </source>
</evidence>
<dbReference type="GO" id="GO:0015031">
    <property type="term" value="P:protein transport"/>
    <property type="evidence" value="ECO:0007669"/>
    <property type="project" value="UniProtKB-KW"/>
</dbReference>
<keyword evidence="4" id="KW-0653">Protein transport</keyword>
<dbReference type="SUPFAM" id="SSF64356">
    <property type="entry name" value="SNARE-like"/>
    <property type="match status" value="1"/>
</dbReference>
<evidence type="ECO:0000256" key="5">
    <source>
        <dbReference type="ARBA" id="ARBA00023054"/>
    </source>
</evidence>
<proteinExistence type="inferred from homology"/>
<dbReference type="RefSeq" id="XP_022083713.1">
    <property type="nucleotide sequence ID" value="XM_022228021.1"/>
</dbReference>
<evidence type="ECO:0000313" key="13">
    <source>
        <dbReference type="RefSeq" id="XP_022083713.1"/>
    </source>
</evidence>
<feature type="domain" description="Longin" evidence="10">
    <location>
        <begin position="6"/>
        <end position="117"/>
    </location>
</feature>
<dbReference type="Proteomes" id="UP000694845">
    <property type="component" value="Unplaced"/>
</dbReference>
<dbReference type="RefSeq" id="XP_022083706.1">
    <property type="nucleotide sequence ID" value="XM_022228014.1"/>
</dbReference>
<sequence>MVQFAMITRLRDGLPLSATTDHEPSEAILTSKKYAKLISKKASRFPDRCSLFTGSHWLHLISSLGVCFIMMCEENYPTVLAFCFLDEIQRAFISTYDGKRVENCRRPYALIEFDTVIKKTKQRFNNTRTLQTKINLTNMSQEVKLRPPHRITIEELGPIPGDSSAQERNGVAARAYRPPAANREQFVPLNWVDKLALSLCLLCCLLNLIRIGRILRAGPMIIDDDIHFTSTSVGFFLVSSLLGLFQCYLLVYRTSWRTSKNIAALLCLASVEGHLYLHAYRYGLTSAFTILAALLAAWRIQTRSIPPKLPDYTV</sequence>
<dbReference type="InterPro" id="IPR010908">
    <property type="entry name" value="Longin_dom"/>
</dbReference>
<dbReference type="OMA" id="IMMCEEN"/>
<dbReference type="OrthoDB" id="1719357at2759"/>
<comment type="function">
    <text evidence="7">SNARE involved in targeting and fusion of ER-derived transport vesicles with the Golgi complex as well as Golgi-derived retrograde transport vesicles with the ER.</text>
</comment>
<feature type="transmembrane region" description="Helical" evidence="9">
    <location>
        <begin position="233"/>
        <end position="251"/>
    </location>
</feature>
<dbReference type="InterPro" id="IPR044565">
    <property type="entry name" value="Sec22"/>
</dbReference>
<evidence type="ECO:0000313" key="12">
    <source>
        <dbReference type="RefSeq" id="XP_022083706.1"/>
    </source>
</evidence>
<feature type="transmembrane region" description="Helical" evidence="9">
    <location>
        <begin position="279"/>
        <end position="298"/>
    </location>
</feature>
<evidence type="ECO:0000256" key="7">
    <source>
        <dbReference type="ARBA" id="ARBA00024173"/>
    </source>
</evidence>
<dbReference type="GeneID" id="110975477"/>
<dbReference type="AlphaFoldDB" id="A0A8B7XS80"/>
<keyword evidence="9" id="KW-1133">Transmembrane helix</keyword>
<name>A0A8B7XS80_ACAPL</name>
<dbReference type="GO" id="GO:0005484">
    <property type="term" value="F:SNAP receptor activity"/>
    <property type="evidence" value="ECO:0007669"/>
    <property type="project" value="InterPro"/>
</dbReference>
<dbReference type="PANTHER" id="PTHR45837">
    <property type="entry name" value="VESICLE-TRAFFICKING PROTEIN SEC22B"/>
    <property type="match status" value="1"/>
</dbReference>
<keyword evidence="4" id="KW-0813">Transport</keyword>
<organism evidence="11 13">
    <name type="scientific">Acanthaster planci</name>
    <name type="common">Crown-of-thorns starfish</name>
    <dbReference type="NCBI Taxonomy" id="133434"/>
    <lineage>
        <taxon>Eukaryota</taxon>
        <taxon>Metazoa</taxon>
        <taxon>Echinodermata</taxon>
        <taxon>Eleutherozoa</taxon>
        <taxon>Asterozoa</taxon>
        <taxon>Asteroidea</taxon>
        <taxon>Valvatacea</taxon>
        <taxon>Valvatida</taxon>
        <taxon>Acanthasteridae</taxon>
        <taxon>Acanthaster</taxon>
    </lineage>
</organism>
<dbReference type="GO" id="GO:0005789">
    <property type="term" value="C:endoplasmic reticulum membrane"/>
    <property type="evidence" value="ECO:0007669"/>
    <property type="project" value="UniProtKB-SubCell"/>
</dbReference>
<dbReference type="InterPro" id="IPR011012">
    <property type="entry name" value="Longin-like_dom_sf"/>
</dbReference>
<gene>
    <name evidence="12 13" type="primary">LOC110975477</name>
</gene>
<dbReference type="PROSITE" id="PS50859">
    <property type="entry name" value="LONGIN"/>
    <property type="match status" value="1"/>
</dbReference>
<accession>A0A8B7XS80</accession>
<evidence type="ECO:0000313" key="11">
    <source>
        <dbReference type="Proteomes" id="UP000694845"/>
    </source>
</evidence>
<dbReference type="InterPro" id="IPR059071">
    <property type="entry name" value="SEC22a-c_C"/>
</dbReference>
<reference evidence="12 13" key="1">
    <citation type="submission" date="2025-04" db="UniProtKB">
        <authorList>
            <consortium name="RefSeq"/>
        </authorList>
    </citation>
    <scope>IDENTIFICATION</scope>
</reference>
<dbReference type="GO" id="GO:0005794">
    <property type="term" value="C:Golgi apparatus"/>
    <property type="evidence" value="ECO:0007669"/>
    <property type="project" value="UniProtKB-SubCell"/>
</dbReference>